<keyword evidence="2" id="KW-0472">Membrane</keyword>
<evidence type="ECO:0000256" key="2">
    <source>
        <dbReference type="SAM" id="Phobius"/>
    </source>
</evidence>
<dbReference type="EMBL" id="CP036287">
    <property type="protein sequence ID" value="QDU67260.1"/>
    <property type="molecule type" value="Genomic_DNA"/>
</dbReference>
<feature type="transmembrane region" description="Helical" evidence="2">
    <location>
        <begin position="25"/>
        <end position="45"/>
    </location>
</feature>
<accession>A0A518BJW2</accession>
<dbReference type="AlphaFoldDB" id="A0A518BJW2"/>
<feature type="transmembrane region" description="Helical" evidence="2">
    <location>
        <begin position="227"/>
        <end position="244"/>
    </location>
</feature>
<keyword evidence="4" id="KW-1185">Reference proteome</keyword>
<proteinExistence type="predicted"/>
<feature type="transmembrane region" description="Helical" evidence="2">
    <location>
        <begin position="130"/>
        <end position="147"/>
    </location>
</feature>
<feature type="transmembrane region" description="Helical" evidence="2">
    <location>
        <begin position="79"/>
        <end position="97"/>
    </location>
</feature>
<evidence type="ECO:0000256" key="1">
    <source>
        <dbReference type="SAM" id="MobiDB-lite"/>
    </source>
</evidence>
<feature type="transmembrane region" description="Helical" evidence="2">
    <location>
        <begin position="363"/>
        <end position="381"/>
    </location>
</feature>
<evidence type="ECO:0000313" key="4">
    <source>
        <dbReference type="Proteomes" id="UP000316921"/>
    </source>
</evidence>
<gene>
    <name evidence="3" type="ORF">Pla133_23390</name>
</gene>
<reference evidence="3 4" key="1">
    <citation type="submission" date="2019-02" db="EMBL/GenBank/DDBJ databases">
        <title>Deep-cultivation of Planctomycetes and their phenomic and genomic characterization uncovers novel biology.</title>
        <authorList>
            <person name="Wiegand S."/>
            <person name="Jogler M."/>
            <person name="Boedeker C."/>
            <person name="Pinto D."/>
            <person name="Vollmers J."/>
            <person name="Rivas-Marin E."/>
            <person name="Kohn T."/>
            <person name="Peeters S.H."/>
            <person name="Heuer A."/>
            <person name="Rast P."/>
            <person name="Oberbeckmann S."/>
            <person name="Bunk B."/>
            <person name="Jeske O."/>
            <person name="Meyerdierks A."/>
            <person name="Storesund J.E."/>
            <person name="Kallscheuer N."/>
            <person name="Luecker S."/>
            <person name="Lage O.M."/>
            <person name="Pohl T."/>
            <person name="Merkel B.J."/>
            <person name="Hornburger P."/>
            <person name="Mueller R.-W."/>
            <person name="Bruemmer F."/>
            <person name="Labrenz M."/>
            <person name="Spormann A.M."/>
            <person name="Op den Camp H."/>
            <person name="Overmann J."/>
            <person name="Amann R."/>
            <person name="Jetten M.S.M."/>
            <person name="Mascher T."/>
            <person name="Medema M.H."/>
            <person name="Devos D.P."/>
            <person name="Kaster A.-K."/>
            <person name="Ovreas L."/>
            <person name="Rohde M."/>
            <person name="Galperin M.Y."/>
            <person name="Jogler C."/>
        </authorList>
    </citation>
    <scope>NUCLEOTIDE SEQUENCE [LARGE SCALE GENOMIC DNA]</scope>
    <source>
        <strain evidence="3 4">Pla133</strain>
    </source>
</reference>
<feature type="transmembrane region" description="Helical" evidence="2">
    <location>
        <begin position="388"/>
        <end position="408"/>
    </location>
</feature>
<organism evidence="3 4">
    <name type="scientific">Engelhardtia mirabilis</name>
    <dbReference type="NCBI Taxonomy" id="2528011"/>
    <lineage>
        <taxon>Bacteria</taxon>
        <taxon>Pseudomonadati</taxon>
        <taxon>Planctomycetota</taxon>
        <taxon>Planctomycetia</taxon>
        <taxon>Planctomycetia incertae sedis</taxon>
        <taxon>Engelhardtia</taxon>
    </lineage>
</organism>
<protein>
    <recommendedName>
        <fullName evidence="5">Glycosyltransferase RgtA/B/C/D-like domain-containing protein</fullName>
    </recommendedName>
</protein>
<feature type="transmembrane region" description="Helical" evidence="2">
    <location>
        <begin position="330"/>
        <end position="348"/>
    </location>
</feature>
<dbReference type="RefSeq" id="WP_145065271.1">
    <property type="nucleotide sequence ID" value="NZ_CP036287.1"/>
</dbReference>
<name>A0A518BJW2_9BACT</name>
<feature type="region of interest" description="Disordered" evidence="1">
    <location>
        <begin position="1"/>
        <end position="20"/>
    </location>
</feature>
<dbReference type="KEGG" id="pbap:Pla133_23390"/>
<evidence type="ECO:0000313" key="3">
    <source>
        <dbReference type="EMBL" id="QDU67260.1"/>
    </source>
</evidence>
<sequence>MPASPPSPDDSKATGPASPDDSRPIFWLTAGAVLLTVVVRGLVAWSRLDEVELERYSATFAWALLNGVELNPERLPIIAHLRGSVVFGLLLVPLLAVGGPTLVMVKTLAVGFSGLSAGLVAYLSGRHLGLLAGITAALLLAFGPPAFQMVDVLALGSHADTIPFVLAPLAVILAGRPGTPLSTKAHLALGLLIGAGLFFSMQVWVAAPAVAAAWWCRDRRFLLNWRLALAALTAAPLIALIPVVTRSATVVNKPMASRFEDGGPLAMAGKLAEAVTVDLPGSWLYVQFGASWAGWLLTLACAAAGLYALIGFPWSKLLPRRPHPSTDQALVLYSLLHVAALLGAYSITDFRVNIDAWLDGMGSRYFFPILPALLFLVANLVRSLPRAAAIGTTCVLSVGGIAGVAPLIHLGVGSSQPPILATEFGLFLDHLAYSEPDDLDRRLALVDRVDPDWAEVRPMMHIETFAPPERVTPASLPKLLAHVARHSPEVAEFELCVIGFYGTQGAAENGPSAAMKDVGKRISDFLVSSVELMEPRDAIWFLRGAGRQLTQQQGAYLKRLEVGRPDLDAALAARAGFEFVTKLPAPMRMSIVEGMGCQLGRRATPYERLLFTILECSDSLPPQLYERYFVAFGWGVRTRFVEASFDPDVHLTLESILPAKALAPYRVGLAWKGPLDGEGR</sequence>
<keyword evidence="2" id="KW-0812">Transmembrane</keyword>
<feature type="transmembrane region" description="Helical" evidence="2">
    <location>
        <begin position="292"/>
        <end position="310"/>
    </location>
</feature>
<keyword evidence="2" id="KW-1133">Transmembrane helix</keyword>
<feature type="transmembrane region" description="Helical" evidence="2">
    <location>
        <begin position="153"/>
        <end position="175"/>
    </location>
</feature>
<dbReference type="Proteomes" id="UP000316921">
    <property type="component" value="Chromosome"/>
</dbReference>
<feature type="transmembrane region" description="Helical" evidence="2">
    <location>
        <begin position="187"/>
        <end position="215"/>
    </location>
</feature>
<evidence type="ECO:0008006" key="5">
    <source>
        <dbReference type="Google" id="ProtNLM"/>
    </source>
</evidence>